<feature type="region of interest" description="Disordered" evidence="1">
    <location>
        <begin position="274"/>
        <end position="311"/>
    </location>
</feature>
<sequence>MASQVDADIPISSTPVVMLSPPDTQEAPQDVFHTPPEESLLPSSDVDVPPCTVNQAVDLDAGSQAFVELAGLSDSSEFVDFGKDSELGFSQDSVTENRSNGFRVLDKGVSDLGESPLKKLKLGFHDSLGSCSGIQSQEDEDGMGNCDEEKVENAFKFGDDVLPESNGVDGDQVNDDSCGEIQMDVNFVQEENVDTEDVQSQKNEDGMGNCDEGKVENACKFGEDVLPQQVNDDSCGEIQMDVNSVQEEDVEMQNSVPEENVDTEVVQNAGDVNLIMGNNSNDETSEGSGMHKDLEEATENGSGSGEVEGDKKVSAVDVLRFLAENARKRENETKGLTLMETAMHSGEEATENGSGSGKVEGDKMVSVFDVLRFLAENARKKENETKRLTLLETAMRSGVTFPRPSWVSKDRKSKIFKYDDEVEK</sequence>
<comment type="caution">
    <text evidence="2">The sequence shown here is derived from an EMBL/GenBank/DDBJ whole genome shotgun (WGS) entry which is preliminary data.</text>
</comment>
<dbReference type="OrthoDB" id="1419004at2759"/>
<evidence type="ECO:0000313" key="3">
    <source>
        <dbReference type="Proteomes" id="UP000236291"/>
    </source>
</evidence>
<dbReference type="PANTHER" id="PTHR38221:SF1">
    <property type="entry name" value="OVULE PROTEIN"/>
    <property type="match status" value="1"/>
</dbReference>
<evidence type="ECO:0000313" key="2">
    <source>
        <dbReference type="EMBL" id="PNY07473.1"/>
    </source>
</evidence>
<dbReference type="PANTHER" id="PTHR38221">
    <property type="entry name" value="BNAA04G14260D PROTEIN"/>
    <property type="match status" value="1"/>
</dbReference>
<accession>A0A2K3NWT1</accession>
<dbReference type="AlphaFoldDB" id="A0A2K3NWT1"/>
<dbReference type="Gramene" id="Tp57577_TGAC_v2_mRNA30082">
    <property type="protein sequence ID" value="Tp57577_TGAC_v2_mRNA30082"/>
    <property type="gene ID" value="Tp57577_TGAC_v2_gene29093"/>
</dbReference>
<dbReference type="Proteomes" id="UP000236291">
    <property type="component" value="Unassembled WGS sequence"/>
</dbReference>
<gene>
    <name evidence="2" type="ORF">L195_g003970</name>
</gene>
<reference evidence="2 3" key="2">
    <citation type="journal article" date="2017" name="Front. Plant Sci.">
        <title>Gene Classification and Mining of Molecular Markers Useful in Red Clover (Trifolium pratense) Breeding.</title>
        <authorList>
            <person name="Istvanek J."/>
            <person name="Dluhosova J."/>
            <person name="Dluhos P."/>
            <person name="Patkova L."/>
            <person name="Nedelnik J."/>
            <person name="Repkova J."/>
        </authorList>
    </citation>
    <scope>NUCLEOTIDE SEQUENCE [LARGE SCALE GENOMIC DNA]</scope>
    <source>
        <strain evidence="3">cv. Tatra</strain>
        <tissue evidence="2">Young leaves</tissue>
    </source>
</reference>
<organism evidence="2 3">
    <name type="scientific">Trifolium pratense</name>
    <name type="common">Red clover</name>
    <dbReference type="NCBI Taxonomy" id="57577"/>
    <lineage>
        <taxon>Eukaryota</taxon>
        <taxon>Viridiplantae</taxon>
        <taxon>Streptophyta</taxon>
        <taxon>Embryophyta</taxon>
        <taxon>Tracheophyta</taxon>
        <taxon>Spermatophyta</taxon>
        <taxon>Magnoliopsida</taxon>
        <taxon>eudicotyledons</taxon>
        <taxon>Gunneridae</taxon>
        <taxon>Pentapetalae</taxon>
        <taxon>rosids</taxon>
        <taxon>fabids</taxon>
        <taxon>Fabales</taxon>
        <taxon>Fabaceae</taxon>
        <taxon>Papilionoideae</taxon>
        <taxon>50 kb inversion clade</taxon>
        <taxon>NPAAA clade</taxon>
        <taxon>Hologalegina</taxon>
        <taxon>IRL clade</taxon>
        <taxon>Trifolieae</taxon>
        <taxon>Trifolium</taxon>
    </lineage>
</organism>
<feature type="region of interest" description="Disordered" evidence="1">
    <location>
        <begin position="1"/>
        <end position="48"/>
    </location>
</feature>
<reference evidence="2 3" key="1">
    <citation type="journal article" date="2014" name="Am. J. Bot.">
        <title>Genome assembly and annotation for red clover (Trifolium pratense; Fabaceae).</title>
        <authorList>
            <person name="Istvanek J."/>
            <person name="Jaros M."/>
            <person name="Krenek A."/>
            <person name="Repkova J."/>
        </authorList>
    </citation>
    <scope>NUCLEOTIDE SEQUENCE [LARGE SCALE GENOMIC DNA]</scope>
    <source>
        <strain evidence="3">cv. Tatra</strain>
        <tissue evidence="2">Young leaves</tissue>
    </source>
</reference>
<proteinExistence type="predicted"/>
<evidence type="ECO:0000256" key="1">
    <source>
        <dbReference type="SAM" id="MobiDB-lite"/>
    </source>
</evidence>
<dbReference type="EMBL" id="ASHM01001905">
    <property type="protein sequence ID" value="PNY07473.1"/>
    <property type="molecule type" value="Genomic_DNA"/>
</dbReference>
<name>A0A2K3NWT1_TRIPR</name>
<protein>
    <submittedName>
        <fullName evidence="2">Uncharacterized protein</fullName>
    </submittedName>
</protein>